<dbReference type="SUPFAM" id="SSF144284">
    <property type="entry name" value="Sec2 N-terminal region"/>
    <property type="match status" value="1"/>
</dbReference>
<feature type="domain" description="GDP/GTP exchange factor Sec2 N-terminal" evidence="5">
    <location>
        <begin position="134"/>
        <end position="219"/>
    </location>
</feature>
<dbReference type="Pfam" id="PF25555">
    <property type="entry name" value="RAB3A-like_C"/>
    <property type="match status" value="1"/>
</dbReference>
<dbReference type="GO" id="GO:0005085">
    <property type="term" value="F:guanyl-nucleotide exchange factor activity"/>
    <property type="evidence" value="ECO:0007669"/>
    <property type="project" value="InterPro"/>
</dbReference>
<dbReference type="PANTHER" id="PTHR14430:SF0">
    <property type="entry name" value="SEC2P DOMAIN-CONTAINING PROTEIN"/>
    <property type="match status" value="1"/>
</dbReference>
<dbReference type="OrthoDB" id="5560525at2759"/>
<dbReference type="OMA" id="EWHYVSL"/>
<evidence type="ECO:0000313" key="7">
    <source>
        <dbReference type="Proteomes" id="UP001142055"/>
    </source>
</evidence>
<proteinExistence type="inferred from homology"/>
<dbReference type="GO" id="GO:0006887">
    <property type="term" value="P:exocytosis"/>
    <property type="evidence" value="ECO:0007669"/>
    <property type="project" value="TreeGrafter"/>
</dbReference>
<dbReference type="Proteomes" id="UP001142055">
    <property type="component" value="Chromosome 3"/>
</dbReference>
<organism evidence="6 7">
    <name type="scientific">Blomia tropicalis</name>
    <name type="common">Mite</name>
    <dbReference type="NCBI Taxonomy" id="40697"/>
    <lineage>
        <taxon>Eukaryota</taxon>
        <taxon>Metazoa</taxon>
        <taxon>Ecdysozoa</taxon>
        <taxon>Arthropoda</taxon>
        <taxon>Chelicerata</taxon>
        <taxon>Arachnida</taxon>
        <taxon>Acari</taxon>
        <taxon>Acariformes</taxon>
        <taxon>Sarcoptiformes</taxon>
        <taxon>Astigmata</taxon>
        <taxon>Glycyphagoidea</taxon>
        <taxon>Echimyopodidae</taxon>
        <taxon>Blomia</taxon>
    </lineage>
</organism>
<dbReference type="InterPro" id="IPR040351">
    <property type="entry name" value="RAB3IL/RAB3IP/Sec2"/>
</dbReference>
<dbReference type="Gene3D" id="1.20.5.4880">
    <property type="match status" value="1"/>
</dbReference>
<dbReference type="Pfam" id="PF06428">
    <property type="entry name" value="Sec2p"/>
    <property type="match status" value="1"/>
</dbReference>
<comment type="similarity">
    <text evidence="2">Belongs to the SEC2 family.</text>
</comment>
<reference evidence="6" key="1">
    <citation type="submission" date="2022-12" db="EMBL/GenBank/DDBJ databases">
        <title>Genome assemblies of Blomia tropicalis.</title>
        <authorList>
            <person name="Cui Y."/>
        </authorList>
    </citation>
    <scope>NUCLEOTIDE SEQUENCE</scope>
    <source>
        <tissue evidence="6">Adult mites</tissue>
    </source>
</reference>
<sequence>MDANVSIDGKQLKSNDTTIGNENGAIDQQSMKSESSSIYSSPTTTPTGSDNHSITICDDKDSIEQIDLGQNDESEERSSSTNPTSAVYENLVIQSKKRMSNKFNQLEKETGLTLTEDGLVGFSDNLRHKTFANSNNADESNSFSNMKQLEFVRMEMELKRLKEEVCLKNEIIDKMCKIRSQVESELEDLTVSLFEEANKMVYGANVLRDKTEKDLVEAKLKIDMLTAEVDALKMLVITSTPSKPNAHLHPQLNSPKKSTKKKQVDSNQIQTQTRPVKSPSNYELGRTLSLCNNNDSDIFELNYIEESPEIGEIDPVYYEEFIEWRKSPTLEPMKSNFMKRIYDEEIYPVFNFKNNNLTASVLRSIENSSLTVESVNGDVNAFPRKCALLDVPKICTYRMKIGDDRWYSICRLSRNRIIAVCDLFCYLGYVKNGLVKSDIKTIYWKIMKQRHSIVSSKLGFVPSPQ</sequence>
<evidence type="ECO:0000259" key="5">
    <source>
        <dbReference type="Pfam" id="PF06428"/>
    </source>
</evidence>
<feature type="compositionally biased region" description="Polar residues" evidence="4">
    <location>
        <begin position="265"/>
        <end position="280"/>
    </location>
</feature>
<keyword evidence="1 3" id="KW-0175">Coiled coil</keyword>
<feature type="region of interest" description="Disordered" evidence="4">
    <location>
        <begin position="1"/>
        <end position="58"/>
    </location>
</feature>
<name>A0A9Q0M3Y6_BLOTA</name>
<dbReference type="GO" id="GO:0070319">
    <property type="term" value="C:Golgi to plasma membrane transport vesicle"/>
    <property type="evidence" value="ECO:0007669"/>
    <property type="project" value="TreeGrafter"/>
</dbReference>
<dbReference type="PANTHER" id="PTHR14430">
    <property type="entry name" value="RABIN3-RELATED"/>
    <property type="match status" value="1"/>
</dbReference>
<evidence type="ECO:0000256" key="4">
    <source>
        <dbReference type="SAM" id="MobiDB-lite"/>
    </source>
</evidence>
<gene>
    <name evidence="6" type="ORF">RDWZM_008137</name>
</gene>
<keyword evidence="7" id="KW-1185">Reference proteome</keyword>
<dbReference type="CDD" id="cd21044">
    <property type="entry name" value="Rab11BD_RAB3IP_like"/>
    <property type="match status" value="1"/>
</dbReference>
<feature type="region of interest" description="Disordered" evidence="4">
    <location>
        <begin position="242"/>
        <end position="280"/>
    </location>
</feature>
<evidence type="ECO:0000256" key="2">
    <source>
        <dbReference type="ARBA" id="ARBA00025794"/>
    </source>
</evidence>
<evidence type="ECO:0000256" key="3">
    <source>
        <dbReference type="SAM" id="Coils"/>
    </source>
</evidence>
<evidence type="ECO:0000256" key="1">
    <source>
        <dbReference type="ARBA" id="ARBA00023054"/>
    </source>
</evidence>
<feature type="region of interest" description="Disordered" evidence="4">
    <location>
        <begin position="70"/>
        <end position="89"/>
    </location>
</feature>
<protein>
    <recommendedName>
        <fullName evidence="5">GDP/GTP exchange factor Sec2 N-terminal domain-containing protein</fullName>
    </recommendedName>
</protein>
<feature type="coiled-coil region" evidence="3">
    <location>
        <begin position="208"/>
        <end position="235"/>
    </location>
</feature>
<comment type="caution">
    <text evidence="6">The sequence shown here is derived from an EMBL/GenBank/DDBJ whole genome shotgun (WGS) entry which is preliminary data.</text>
</comment>
<dbReference type="AlphaFoldDB" id="A0A9Q0M3Y6"/>
<accession>A0A9Q0M3Y6</accession>
<feature type="compositionally biased region" description="Low complexity" evidence="4">
    <location>
        <begin position="30"/>
        <end position="49"/>
    </location>
</feature>
<evidence type="ECO:0000313" key="6">
    <source>
        <dbReference type="EMBL" id="KAJ6216980.1"/>
    </source>
</evidence>
<dbReference type="InterPro" id="IPR009449">
    <property type="entry name" value="Sec2_N"/>
</dbReference>
<dbReference type="EMBL" id="JAPWDV010000003">
    <property type="protein sequence ID" value="KAJ6216980.1"/>
    <property type="molecule type" value="Genomic_DNA"/>
</dbReference>
<feature type="compositionally biased region" description="Polar residues" evidence="4">
    <location>
        <begin position="12"/>
        <end position="29"/>
    </location>
</feature>